<comment type="caution">
    <text evidence="1">The sequence shown here is derived from an EMBL/GenBank/DDBJ whole genome shotgun (WGS) entry which is preliminary data.</text>
</comment>
<protein>
    <submittedName>
        <fullName evidence="1">Uncharacterized protein</fullName>
    </submittedName>
</protein>
<evidence type="ECO:0000313" key="2">
    <source>
        <dbReference type="Proteomes" id="UP001219525"/>
    </source>
</evidence>
<reference evidence="1" key="1">
    <citation type="submission" date="2023-03" db="EMBL/GenBank/DDBJ databases">
        <title>Massive genome expansion in bonnet fungi (Mycena s.s.) driven by repeated elements and novel gene families across ecological guilds.</title>
        <authorList>
            <consortium name="Lawrence Berkeley National Laboratory"/>
            <person name="Harder C.B."/>
            <person name="Miyauchi S."/>
            <person name="Viragh M."/>
            <person name="Kuo A."/>
            <person name="Thoen E."/>
            <person name="Andreopoulos B."/>
            <person name="Lu D."/>
            <person name="Skrede I."/>
            <person name="Drula E."/>
            <person name="Henrissat B."/>
            <person name="Morin E."/>
            <person name="Kohler A."/>
            <person name="Barry K."/>
            <person name="LaButti K."/>
            <person name="Morin E."/>
            <person name="Salamov A."/>
            <person name="Lipzen A."/>
            <person name="Mereny Z."/>
            <person name="Hegedus B."/>
            <person name="Baldrian P."/>
            <person name="Stursova M."/>
            <person name="Weitz H."/>
            <person name="Taylor A."/>
            <person name="Grigoriev I.V."/>
            <person name="Nagy L.G."/>
            <person name="Martin F."/>
            <person name="Kauserud H."/>
        </authorList>
    </citation>
    <scope>NUCLEOTIDE SEQUENCE</scope>
    <source>
        <strain evidence="1">9144</strain>
    </source>
</reference>
<dbReference type="AlphaFoldDB" id="A0AAD6YUA0"/>
<proteinExistence type="predicted"/>
<dbReference type="EMBL" id="JARJCW010000001">
    <property type="protein sequence ID" value="KAJ7229918.1"/>
    <property type="molecule type" value="Genomic_DNA"/>
</dbReference>
<name>A0AAD6YUA0_9AGAR</name>
<accession>A0AAD6YUA0</accession>
<evidence type="ECO:0000313" key="1">
    <source>
        <dbReference type="EMBL" id="KAJ7229918.1"/>
    </source>
</evidence>
<keyword evidence="2" id="KW-1185">Reference proteome</keyword>
<sequence>MDYSTGKPGFQVKPLIKILCYLEARVSRVAYRRRAEPCAHPAGRQTKMLNTSSCLNNRDLRLAVPGPPGNSAYMESKPLQRWHREASGAHPIAVALSEMAEVSRPVQTLCKIYFDAAARASRGHAVVIVHEYLSLLNTEAIWVKVYNVGNENENFRAPVRSDRGVLNAEIEGPGKQCFHTKSTTGGGN</sequence>
<gene>
    <name evidence="1" type="ORF">GGX14DRAFT_383878</name>
</gene>
<dbReference type="Proteomes" id="UP001219525">
    <property type="component" value="Unassembled WGS sequence"/>
</dbReference>
<organism evidence="1 2">
    <name type="scientific">Mycena pura</name>
    <dbReference type="NCBI Taxonomy" id="153505"/>
    <lineage>
        <taxon>Eukaryota</taxon>
        <taxon>Fungi</taxon>
        <taxon>Dikarya</taxon>
        <taxon>Basidiomycota</taxon>
        <taxon>Agaricomycotina</taxon>
        <taxon>Agaricomycetes</taxon>
        <taxon>Agaricomycetidae</taxon>
        <taxon>Agaricales</taxon>
        <taxon>Marasmiineae</taxon>
        <taxon>Mycenaceae</taxon>
        <taxon>Mycena</taxon>
    </lineage>
</organism>